<dbReference type="AlphaFoldDB" id="A0A4Y7KL47"/>
<sequence>MAHMDVDVCKITKCQDVEILGVINNKDQKLEVPKVTQCQKVEVKVAVEFDKVKQNTGIGIHKKLPYISGPSGWI</sequence>
<evidence type="ECO:0000313" key="2">
    <source>
        <dbReference type="Proteomes" id="UP000316621"/>
    </source>
</evidence>
<keyword evidence="2" id="KW-1185">Reference proteome</keyword>
<evidence type="ECO:0000313" key="1">
    <source>
        <dbReference type="EMBL" id="RZC72891.1"/>
    </source>
</evidence>
<organism evidence="1 2">
    <name type="scientific">Papaver somniferum</name>
    <name type="common">Opium poppy</name>
    <dbReference type="NCBI Taxonomy" id="3469"/>
    <lineage>
        <taxon>Eukaryota</taxon>
        <taxon>Viridiplantae</taxon>
        <taxon>Streptophyta</taxon>
        <taxon>Embryophyta</taxon>
        <taxon>Tracheophyta</taxon>
        <taxon>Spermatophyta</taxon>
        <taxon>Magnoliopsida</taxon>
        <taxon>Ranunculales</taxon>
        <taxon>Papaveraceae</taxon>
        <taxon>Papaveroideae</taxon>
        <taxon>Papaver</taxon>
    </lineage>
</organism>
<reference evidence="1 2" key="1">
    <citation type="journal article" date="2018" name="Science">
        <title>The opium poppy genome and morphinan production.</title>
        <authorList>
            <person name="Guo L."/>
            <person name="Winzer T."/>
            <person name="Yang X."/>
            <person name="Li Y."/>
            <person name="Ning Z."/>
            <person name="He Z."/>
            <person name="Teodor R."/>
            <person name="Lu Y."/>
            <person name="Bowser T.A."/>
            <person name="Graham I.A."/>
            <person name="Ye K."/>
        </authorList>
    </citation>
    <scope>NUCLEOTIDE SEQUENCE [LARGE SCALE GENOMIC DNA]</scope>
    <source>
        <strain evidence="2">cv. HN1</strain>
        <tissue evidence="1">Leaves</tissue>
    </source>
</reference>
<proteinExistence type="predicted"/>
<protein>
    <submittedName>
        <fullName evidence="1">Uncharacterized protein</fullName>
    </submittedName>
</protein>
<name>A0A4Y7KL47_PAPSO</name>
<gene>
    <name evidence="1" type="ORF">C5167_048367</name>
</gene>
<dbReference type="Gramene" id="RZC72891">
    <property type="protein sequence ID" value="RZC72891"/>
    <property type="gene ID" value="C5167_048367"/>
</dbReference>
<dbReference type="Proteomes" id="UP000316621">
    <property type="component" value="Chromosome 8"/>
</dbReference>
<dbReference type="EMBL" id="CM010722">
    <property type="protein sequence ID" value="RZC72891.1"/>
    <property type="molecule type" value="Genomic_DNA"/>
</dbReference>
<accession>A0A4Y7KL47</accession>